<dbReference type="SUPFAM" id="SSF47413">
    <property type="entry name" value="lambda repressor-like DNA-binding domains"/>
    <property type="match status" value="1"/>
</dbReference>
<dbReference type="AlphaFoldDB" id="A0A1B2HFM9"/>
<dbReference type="SMART" id="SM00530">
    <property type="entry name" value="HTH_XRE"/>
    <property type="match status" value="1"/>
</dbReference>
<reference evidence="2 3" key="1">
    <citation type="submission" date="2016-07" db="EMBL/GenBank/DDBJ databases">
        <title>Complete genome sequence of the Lentzea guizhouensis DHS C013.</title>
        <authorList>
            <person name="Cao C."/>
        </authorList>
    </citation>
    <scope>NUCLEOTIDE SEQUENCE [LARGE SCALE GENOMIC DNA]</scope>
    <source>
        <strain evidence="2 3">DHS C013</strain>
    </source>
</reference>
<dbReference type="Gene3D" id="1.10.260.40">
    <property type="entry name" value="lambda repressor-like DNA-binding domains"/>
    <property type="match status" value="1"/>
</dbReference>
<dbReference type="InterPro" id="IPR043917">
    <property type="entry name" value="DUF5753"/>
</dbReference>
<dbReference type="InterPro" id="IPR001387">
    <property type="entry name" value="Cro/C1-type_HTH"/>
</dbReference>
<dbReference type="STRING" id="1586287.BBK82_11120"/>
<dbReference type="PROSITE" id="PS50943">
    <property type="entry name" value="HTH_CROC1"/>
    <property type="match status" value="1"/>
</dbReference>
<name>A0A1B2HFM9_9PSEU</name>
<dbReference type="Proteomes" id="UP000093053">
    <property type="component" value="Chromosome"/>
</dbReference>
<dbReference type="Pfam" id="PF13560">
    <property type="entry name" value="HTH_31"/>
    <property type="match status" value="1"/>
</dbReference>
<dbReference type="Pfam" id="PF19054">
    <property type="entry name" value="DUF5753"/>
    <property type="match status" value="1"/>
</dbReference>
<dbReference type="OrthoDB" id="3634701at2"/>
<evidence type="ECO:0000313" key="2">
    <source>
        <dbReference type="EMBL" id="ANZ36533.1"/>
    </source>
</evidence>
<organism evidence="2 3">
    <name type="scientific">Lentzea guizhouensis</name>
    <dbReference type="NCBI Taxonomy" id="1586287"/>
    <lineage>
        <taxon>Bacteria</taxon>
        <taxon>Bacillati</taxon>
        <taxon>Actinomycetota</taxon>
        <taxon>Actinomycetes</taxon>
        <taxon>Pseudonocardiales</taxon>
        <taxon>Pseudonocardiaceae</taxon>
        <taxon>Lentzea</taxon>
    </lineage>
</organism>
<sequence>MAPTTPSTAYSRDLGDELRRLRESTTNLTGRALAVRLGWDPSKVSNIENGKVRPSEVDLVQMLTICGKDTEYFDDFKRRYQRAFDEYVVLVPENLRTVAMAEATATTITSYDVLTITGLLQTDRYAEGIYRHTGLVVEERIPALVRIRGDRQAVLRRHDRPACVFYIHELALRQRFGDDQVMEEQYLQLLFNVRLIRIVPADVPAISAGLILWEFEKALPVAFNDSDLAKVFVQEPGAIARIRLTFDRLQQVALDEEQSREKLMEYISLPREGFDDRGPRMA</sequence>
<gene>
    <name evidence="2" type="ORF">BBK82_11120</name>
</gene>
<dbReference type="GO" id="GO:0003677">
    <property type="term" value="F:DNA binding"/>
    <property type="evidence" value="ECO:0007669"/>
    <property type="project" value="InterPro"/>
</dbReference>
<evidence type="ECO:0000259" key="1">
    <source>
        <dbReference type="PROSITE" id="PS50943"/>
    </source>
</evidence>
<protein>
    <recommendedName>
        <fullName evidence="1">HTH cro/C1-type domain-containing protein</fullName>
    </recommendedName>
</protein>
<dbReference type="InterPro" id="IPR010982">
    <property type="entry name" value="Lambda_DNA-bd_dom_sf"/>
</dbReference>
<evidence type="ECO:0000313" key="3">
    <source>
        <dbReference type="Proteomes" id="UP000093053"/>
    </source>
</evidence>
<dbReference type="EMBL" id="CP016793">
    <property type="protein sequence ID" value="ANZ36533.1"/>
    <property type="molecule type" value="Genomic_DNA"/>
</dbReference>
<dbReference type="RefSeq" id="WP_065914935.1">
    <property type="nucleotide sequence ID" value="NZ_CP016793.1"/>
</dbReference>
<accession>A0A1B2HFM9</accession>
<feature type="domain" description="HTH cro/C1-type" evidence="1">
    <location>
        <begin position="18"/>
        <end position="73"/>
    </location>
</feature>
<dbReference type="CDD" id="cd00093">
    <property type="entry name" value="HTH_XRE"/>
    <property type="match status" value="1"/>
</dbReference>
<keyword evidence="3" id="KW-1185">Reference proteome</keyword>
<proteinExistence type="predicted"/>
<dbReference type="KEGG" id="led:BBK82_11120"/>